<feature type="transmembrane region" description="Helical" evidence="9">
    <location>
        <begin position="118"/>
        <end position="137"/>
    </location>
</feature>
<dbReference type="EMBL" id="CP015756">
    <property type="protein sequence ID" value="APC39370.1"/>
    <property type="molecule type" value="Genomic_DNA"/>
</dbReference>
<feature type="transmembrane region" description="Helical" evidence="9">
    <location>
        <begin position="21"/>
        <end position="45"/>
    </location>
</feature>
<dbReference type="PANTHER" id="PTHR32243:SF50">
    <property type="entry name" value="MALTOSE_MALTODEXTRIN TRANSPORT SYSTEM PERMEASE PROTEIN MALG"/>
    <property type="match status" value="1"/>
</dbReference>
<evidence type="ECO:0000256" key="1">
    <source>
        <dbReference type="ARBA" id="ARBA00004651"/>
    </source>
</evidence>
<accession>A0A1J0GDD5</accession>
<evidence type="ECO:0000256" key="9">
    <source>
        <dbReference type="RuleBase" id="RU363032"/>
    </source>
</evidence>
<evidence type="ECO:0000256" key="7">
    <source>
        <dbReference type="ARBA" id="ARBA00022989"/>
    </source>
</evidence>
<dbReference type="PROSITE" id="PS51257">
    <property type="entry name" value="PROKAR_LIPOPROTEIN"/>
    <property type="match status" value="1"/>
</dbReference>
<sequence>MKSNKLGAKFNRGDSPLKITLIYAILIIACICSLYPILNILTVSLRPSNALFSKSLSIIPPNATFDNFKQAFIQYDMLNWLLHSLIVSSVACIFSVMLSVTAGYAFSRFKFRGKQMGLSLLLVTQMFPLAMTLLPLYLMLIKFNMTNSYFALAVIYVSTSIPFNIWMMKGFYDTIPKSLEESAYVDGASIFRSFYQIILPLAKPAVALTALFSFMGAWSEYIVASVIINETGKLTLPVGLVSMQGQFNTAWGIYSAGALITAVPVMILFICLSKYLVGGLTVGSVKG</sequence>
<dbReference type="OrthoDB" id="9794684at2"/>
<proteinExistence type="inferred from homology"/>
<keyword evidence="12" id="KW-1185">Reference proteome</keyword>
<dbReference type="PANTHER" id="PTHR32243">
    <property type="entry name" value="MALTOSE TRANSPORT SYSTEM PERMEASE-RELATED"/>
    <property type="match status" value="1"/>
</dbReference>
<evidence type="ECO:0000256" key="3">
    <source>
        <dbReference type="ARBA" id="ARBA00022448"/>
    </source>
</evidence>
<evidence type="ECO:0000313" key="12">
    <source>
        <dbReference type="Proteomes" id="UP000182569"/>
    </source>
</evidence>
<dbReference type="InterPro" id="IPR050901">
    <property type="entry name" value="BP-dep_ABC_trans_perm"/>
</dbReference>
<evidence type="ECO:0000313" key="11">
    <source>
        <dbReference type="EMBL" id="APC39370.1"/>
    </source>
</evidence>
<feature type="transmembrane region" description="Helical" evidence="9">
    <location>
        <begin position="80"/>
        <end position="106"/>
    </location>
</feature>
<reference evidence="12" key="1">
    <citation type="journal article" date="2016" name="Front. Microbiol.">
        <title>Complete Genome Sequence of Clostridium estertheticum DSM 8809, a Microbe Identified in Spoiled Vacuum Packed Beef.</title>
        <authorList>
            <person name="Yu Z."/>
            <person name="Gunn L."/>
            <person name="Brennan E."/>
            <person name="Reid R."/>
            <person name="Wall P.G."/>
            <person name="Gaora O.P."/>
            <person name="Hurley D."/>
            <person name="Bolton D."/>
            <person name="Fanning S."/>
        </authorList>
    </citation>
    <scope>NUCLEOTIDE SEQUENCE [LARGE SCALE GENOMIC DNA]</scope>
    <source>
        <strain evidence="12">DSM 8809</strain>
    </source>
</reference>
<keyword evidence="8 9" id="KW-0472">Membrane</keyword>
<keyword evidence="3 9" id="KW-0813">Transport</keyword>
<protein>
    <submittedName>
        <fullName evidence="11">ABC transporter</fullName>
    </submittedName>
</protein>
<gene>
    <name evidence="11" type="ORF">A7L45_04495</name>
</gene>
<evidence type="ECO:0000256" key="4">
    <source>
        <dbReference type="ARBA" id="ARBA00022475"/>
    </source>
</evidence>
<evidence type="ECO:0000259" key="10">
    <source>
        <dbReference type="PROSITE" id="PS50928"/>
    </source>
</evidence>
<keyword evidence="6 9" id="KW-0812">Transmembrane</keyword>
<dbReference type="SUPFAM" id="SSF161098">
    <property type="entry name" value="MetI-like"/>
    <property type="match status" value="1"/>
</dbReference>
<dbReference type="Proteomes" id="UP000182569">
    <property type="component" value="Chromosome"/>
</dbReference>
<feature type="transmembrane region" description="Helical" evidence="9">
    <location>
        <begin position="248"/>
        <end position="272"/>
    </location>
</feature>
<dbReference type="STRING" id="1552.A7L45_04495"/>
<dbReference type="PROSITE" id="PS50928">
    <property type="entry name" value="ABC_TM1"/>
    <property type="match status" value="1"/>
</dbReference>
<feature type="transmembrane region" description="Helical" evidence="9">
    <location>
        <begin position="205"/>
        <end position="228"/>
    </location>
</feature>
<name>A0A1J0GDD5_9CLOT</name>
<dbReference type="GO" id="GO:0005886">
    <property type="term" value="C:plasma membrane"/>
    <property type="evidence" value="ECO:0007669"/>
    <property type="project" value="UniProtKB-SubCell"/>
</dbReference>
<evidence type="ECO:0000256" key="5">
    <source>
        <dbReference type="ARBA" id="ARBA00022597"/>
    </source>
</evidence>
<dbReference type="RefSeq" id="WP_071611663.1">
    <property type="nucleotide sequence ID" value="NZ_CP015756.1"/>
</dbReference>
<keyword evidence="5" id="KW-0762">Sugar transport</keyword>
<dbReference type="Gene3D" id="1.10.3720.10">
    <property type="entry name" value="MetI-like"/>
    <property type="match status" value="1"/>
</dbReference>
<dbReference type="InterPro" id="IPR000515">
    <property type="entry name" value="MetI-like"/>
</dbReference>
<comment type="similarity">
    <text evidence="2">Belongs to the binding-protein-dependent transport system permease family. MalFG subfamily.</text>
</comment>
<dbReference type="GO" id="GO:0015423">
    <property type="term" value="F:ABC-type maltose transporter activity"/>
    <property type="evidence" value="ECO:0007669"/>
    <property type="project" value="TreeGrafter"/>
</dbReference>
<comment type="subcellular location">
    <subcellularLocation>
        <location evidence="1 9">Cell membrane</location>
        <topology evidence="1 9">Multi-pass membrane protein</topology>
    </subcellularLocation>
</comment>
<dbReference type="AlphaFoldDB" id="A0A1J0GDD5"/>
<evidence type="ECO:0000256" key="6">
    <source>
        <dbReference type="ARBA" id="ARBA00022692"/>
    </source>
</evidence>
<dbReference type="CDD" id="cd06261">
    <property type="entry name" value="TM_PBP2"/>
    <property type="match status" value="1"/>
</dbReference>
<dbReference type="KEGG" id="ceu:A7L45_04495"/>
<feature type="domain" description="ABC transmembrane type-1" evidence="10">
    <location>
        <begin position="81"/>
        <end position="272"/>
    </location>
</feature>
<evidence type="ECO:0000256" key="2">
    <source>
        <dbReference type="ARBA" id="ARBA00009047"/>
    </source>
</evidence>
<dbReference type="InterPro" id="IPR035906">
    <property type="entry name" value="MetI-like_sf"/>
</dbReference>
<dbReference type="GO" id="GO:0042956">
    <property type="term" value="P:maltodextrin transmembrane transport"/>
    <property type="evidence" value="ECO:0007669"/>
    <property type="project" value="TreeGrafter"/>
</dbReference>
<keyword evidence="7 9" id="KW-1133">Transmembrane helix</keyword>
<evidence type="ECO:0000256" key="8">
    <source>
        <dbReference type="ARBA" id="ARBA00023136"/>
    </source>
</evidence>
<feature type="transmembrane region" description="Helical" evidence="9">
    <location>
        <begin position="149"/>
        <end position="167"/>
    </location>
</feature>
<keyword evidence="4" id="KW-1003">Cell membrane</keyword>
<organism evidence="11 12">
    <name type="scientific">Clostridium estertheticum subsp. estertheticum</name>
    <dbReference type="NCBI Taxonomy" id="1552"/>
    <lineage>
        <taxon>Bacteria</taxon>
        <taxon>Bacillati</taxon>
        <taxon>Bacillota</taxon>
        <taxon>Clostridia</taxon>
        <taxon>Eubacteriales</taxon>
        <taxon>Clostridiaceae</taxon>
        <taxon>Clostridium</taxon>
    </lineage>
</organism>
<dbReference type="Pfam" id="PF00528">
    <property type="entry name" value="BPD_transp_1"/>
    <property type="match status" value="1"/>
</dbReference>